<protein>
    <recommendedName>
        <fullName evidence="1">DUF4062 domain-containing protein</fullName>
    </recommendedName>
</protein>
<accession>A0A7R7ENX9</accession>
<reference evidence="2 3" key="1">
    <citation type="submission" date="2020-11" db="EMBL/GenBank/DDBJ databases">
        <title>Draft genome sequencing of a Lachnospiraceae strain isolated from anoxic soil subjected to BSD treatment.</title>
        <authorList>
            <person name="Uek A."/>
            <person name="Tonouchi A."/>
        </authorList>
    </citation>
    <scope>NUCLEOTIDE SEQUENCE [LARGE SCALE GENOMIC DNA]</scope>
    <source>
        <strain evidence="2 3">TB5</strain>
    </source>
</reference>
<evidence type="ECO:0000259" key="1">
    <source>
        <dbReference type="Pfam" id="PF13271"/>
    </source>
</evidence>
<dbReference type="EMBL" id="AP024169">
    <property type="protein sequence ID" value="BCN32086.1"/>
    <property type="molecule type" value="Genomic_DNA"/>
</dbReference>
<organism evidence="2 3">
    <name type="scientific">Anaeromicropila herbilytica</name>
    <dbReference type="NCBI Taxonomy" id="2785025"/>
    <lineage>
        <taxon>Bacteria</taxon>
        <taxon>Bacillati</taxon>
        <taxon>Bacillota</taxon>
        <taxon>Clostridia</taxon>
        <taxon>Lachnospirales</taxon>
        <taxon>Lachnospiraceae</taxon>
        <taxon>Anaeromicropila</taxon>
    </lineage>
</organism>
<name>A0A7R7ENX9_9FIRM</name>
<dbReference type="KEGG" id="ahb:bsdtb5_33810"/>
<dbReference type="AlphaFoldDB" id="A0A7R7ENX9"/>
<proteinExistence type="predicted"/>
<keyword evidence="3" id="KW-1185">Reference proteome</keyword>
<evidence type="ECO:0000313" key="3">
    <source>
        <dbReference type="Proteomes" id="UP000595897"/>
    </source>
</evidence>
<feature type="domain" description="DUF4062" evidence="1">
    <location>
        <begin position="6"/>
        <end position="87"/>
    </location>
</feature>
<sequence length="344" mass="40086">MDKRYQVFISSTFEDLQEERKEVMQALLELDCIPAGMELFPASNDDQWTLIKRVIDDSDYYLLILAGRYGSTNDEGMGYTEMEYRYAVEKNKPIISFLHKNPGAIQSSKSEQSLDGKEKLKLFRELAQKKMNKFWTNPDDLGSVVSRSMIRLTKDYPATGWVRADEIVDENSMKEILLLQKENSELKEKLQSLNTTAPVGTDKLSQGEDEIDISYVYHYINTQDKEYIGEDAYMFTWNEIFRIIAPYLIDECDESTLSKVLKNYLKDKYYDAIVLIKQQEKIKKISNSYIKPENFQVIKVQLKALGLIQKSLKNRSVKDTFNYWKLTPYGDYVMTQLVAIKNKK</sequence>
<dbReference type="Proteomes" id="UP000595897">
    <property type="component" value="Chromosome"/>
</dbReference>
<dbReference type="InterPro" id="IPR025139">
    <property type="entry name" value="DUF4062"/>
</dbReference>
<dbReference type="Pfam" id="PF13271">
    <property type="entry name" value="DUF4062"/>
    <property type="match status" value="1"/>
</dbReference>
<dbReference type="RefSeq" id="WP_271713166.1">
    <property type="nucleotide sequence ID" value="NZ_AP024169.1"/>
</dbReference>
<gene>
    <name evidence="2" type="ORF">bsdtb5_33810</name>
</gene>
<evidence type="ECO:0000313" key="2">
    <source>
        <dbReference type="EMBL" id="BCN32086.1"/>
    </source>
</evidence>